<evidence type="ECO:0000259" key="1">
    <source>
        <dbReference type="PROSITE" id="PS51782"/>
    </source>
</evidence>
<dbReference type="RefSeq" id="WP_216252344.1">
    <property type="nucleotide sequence ID" value="NZ_JAZHFS010000015.1"/>
</dbReference>
<dbReference type="EMBL" id="JAZHFS010000015">
    <property type="protein sequence ID" value="MEF2113664.1"/>
    <property type="molecule type" value="Genomic_DNA"/>
</dbReference>
<keyword evidence="3" id="KW-1185">Reference proteome</keyword>
<evidence type="ECO:0000313" key="3">
    <source>
        <dbReference type="Proteomes" id="UP001498469"/>
    </source>
</evidence>
<dbReference type="Pfam" id="PF01476">
    <property type="entry name" value="LysM"/>
    <property type="match status" value="2"/>
</dbReference>
<sequence>MRMKKGIISISTVAVLILVVFLAVKYVGGREHVAKVNAADATMVQNDNSTSVVNTDKTTNENTLETDTNKMDAAYINDKTNVGIYTVKKNDTVFSIAKTYMPSQDKSKIVEFIRNRNSMGESYKISEGQKIVIPYEIKADSSKAQASKTEVSKAVVAEGNTTEYIVKKQDTLTSIAKNNMPSYSVKKAIGMLKETNKIVDENSIKDGTHIYIPK</sequence>
<dbReference type="CDD" id="cd00118">
    <property type="entry name" value="LysM"/>
    <property type="match status" value="2"/>
</dbReference>
<feature type="domain" description="LysM" evidence="1">
    <location>
        <begin position="83"/>
        <end position="133"/>
    </location>
</feature>
<evidence type="ECO:0000313" key="2">
    <source>
        <dbReference type="EMBL" id="MEF2113664.1"/>
    </source>
</evidence>
<comment type="caution">
    <text evidence="2">The sequence shown here is derived from an EMBL/GenBank/DDBJ whole genome shotgun (WGS) entry which is preliminary data.</text>
</comment>
<name>A0ABU7US29_9CLOT</name>
<proteinExistence type="predicted"/>
<reference evidence="2 3" key="1">
    <citation type="submission" date="2023-11" db="EMBL/GenBank/DDBJ databases">
        <title>Draft genome sequence of a psychrophilic Clostridium strain from permafrost water brine.</title>
        <authorList>
            <person name="Shcherbakova V.A."/>
            <person name="Trubitsyn V.E."/>
            <person name="Zakharyuk A.G."/>
        </authorList>
    </citation>
    <scope>NUCLEOTIDE SEQUENCE [LARGE SCALE GENOMIC DNA]</scope>
    <source>
        <strain evidence="2 3">14F</strain>
    </source>
</reference>
<accession>A0ABU7US29</accession>
<organism evidence="2 3">
    <name type="scientific">Clostridium frigoriphilum</name>
    <dbReference type="NCBI Taxonomy" id="443253"/>
    <lineage>
        <taxon>Bacteria</taxon>
        <taxon>Bacillati</taxon>
        <taxon>Bacillota</taxon>
        <taxon>Clostridia</taxon>
        <taxon>Eubacteriales</taxon>
        <taxon>Clostridiaceae</taxon>
        <taxon>Clostridium</taxon>
    </lineage>
</organism>
<dbReference type="InterPro" id="IPR018392">
    <property type="entry name" value="LysM"/>
</dbReference>
<gene>
    <name evidence="2" type="ORF">SJI18_15265</name>
</gene>
<dbReference type="Proteomes" id="UP001498469">
    <property type="component" value="Unassembled WGS sequence"/>
</dbReference>
<dbReference type="SMART" id="SM00257">
    <property type="entry name" value="LysM"/>
    <property type="match status" value="2"/>
</dbReference>
<protein>
    <submittedName>
        <fullName evidence="2">LysM domain-containing protein</fullName>
    </submittedName>
</protein>
<dbReference type="PROSITE" id="PS51782">
    <property type="entry name" value="LYSM"/>
    <property type="match status" value="2"/>
</dbReference>
<feature type="domain" description="LysM" evidence="1">
    <location>
        <begin position="162"/>
        <end position="212"/>
    </location>
</feature>